<sequence length="349" mass="37535">MASDSDSSESSTFLQLATSTLVALFVESVLYGMFCLLFALAMSVLLTKRKRNASGTRPLLGVSITMFLLSTVHIATDLKRAMQGFLFGENLTSVSSISYLLKDTVYILQTIIGDGFMIYRVYLVWNGDRRVVFPLLILLLTGFAVGIVSLDLFAGTKGDNVANPIYLPNLHAWVVSFFSLTLFTNAMSTLLIAGRIYTINLSAAAAGTIFGRGLGPAIMIVVESGLIYTVALAILLGLYMNNSYATYILVDGEVQIVGIVFTMIIVRVGMGLSSDREANTLASTRNSKGTPARYPSAGGRPTATLELTTRGGGVHVETSTEVKTDLELDSDVVYGPGPKGREMWGSQEV</sequence>
<feature type="transmembrane region" description="Helical" evidence="2">
    <location>
        <begin position="214"/>
        <end position="238"/>
    </location>
</feature>
<keyword evidence="2" id="KW-0812">Transmembrane</keyword>
<feature type="transmembrane region" description="Helical" evidence="2">
    <location>
        <begin position="58"/>
        <end position="76"/>
    </location>
</feature>
<name>A0A8H6SIJ4_MYCCL</name>
<comment type="caution">
    <text evidence="3">The sequence shown here is derived from an EMBL/GenBank/DDBJ whole genome shotgun (WGS) entry which is preliminary data.</text>
</comment>
<feature type="transmembrane region" description="Helical" evidence="2">
    <location>
        <begin position="131"/>
        <end position="150"/>
    </location>
</feature>
<keyword evidence="2" id="KW-0472">Membrane</keyword>
<evidence type="ECO:0000313" key="4">
    <source>
        <dbReference type="Proteomes" id="UP000613580"/>
    </source>
</evidence>
<keyword evidence="4" id="KW-1185">Reference proteome</keyword>
<reference evidence="3" key="1">
    <citation type="submission" date="2020-05" db="EMBL/GenBank/DDBJ databases">
        <title>Mycena genomes resolve the evolution of fungal bioluminescence.</title>
        <authorList>
            <person name="Tsai I.J."/>
        </authorList>
    </citation>
    <scope>NUCLEOTIDE SEQUENCE</scope>
    <source>
        <strain evidence="3">110903Hualien_Pintung</strain>
    </source>
</reference>
<dbReference type="OrthoDB" id="3354175at2759"/>
<feature type="region of interest" description="Disordered" evidence="1">
    <location>
        <begin position="283"/>
        <end position="320"/>
    </location>
</feature>
<dbReference type="AlphaFoldDB" id="A0A8H6SIJ4"/>
<protein>
    <submittedName>
        <fullName evidence="3">Uncharacterized protein</fullName>
    </submittedName>
</protein>
<feature type="transmembrane region" description="Helical" evidence="2">
    <location>
        <begin position="244"/>
        <end position="266"/>
    </location>
</feature>
<dbReference type="Proteomes" id="UP000613580">
    <property type="component" value="Unassembled WGS sequence"/>
</dbReference>
<accession>A0A8H6SIJ4</accession>
<feature type="transmembrane region" description="Helical" evidence="2">
    <location>
        <begin position="96"/>
        <end position="119"/>
    </location>
</feature>
<evidence type="ECO:0000256" key="2">
    <source>
        <dbReference type="SAM" id="Phobius"/>
    </source>
</evidence>
<dbReference type="EMBL" id="JACAZE010000013">
    <property type="protein sequence ID" value="KAF7300335.1"/>
    <property type="molecule type" value="Genomic_DNA"/>
</dbReference>
<evidence type="ECO:0000256" key="1">
    <source>
        <dbReference type="SAM" id="MobiDB-lite"/>
    </source>
</evidence>
<organism evidence="3 4">
    <name type="scientific">Mycena chlorophos</name>
    <name type="common">Agaric fungus</name>
    <name type="synonym">Agaricus chlorophos</name>
    <dbReference type="NCBI Taxonomy" id="658473"/>
    <lineage>
        <taxon>Eukaryota</taxon>
        <taxon>Fungi</taxon>
        <taxon>Dikarya</taxon>
        <taxon>Basidiomycota</taxon>
        <taxon>Agaricomycotina</taxon>
        <taxon>Agaricomycetes</taxon>
        <taxon>Agaricomycetidae</taxon>
        <taxon>Agaricales</taxon>
        <taxon>Marasmiineae</taxon>
        <taxon>Mycenaceae</taxon>
        <taxon>Mycena</taxon>
    </lineage>
</organism>
<feature type="transmembrane region" description="Helical" evidence="2">
    <location>
        <begin position="20"/>
        <end position="46"/>
    </location>
</feature>
<keyword evidence="2" id="KW-1133">Transmembrane helix</keyword>
<evidence type="ECO:0000313" key="3">
    <source>
        <dbReference type="EMBL" id="KAF7300335.1"/>
    </source>
</evidence>
<feature type="region of interest" description="Disordered" evidence="1">
    <location>
        <begin position="330"/>
        <end position="349"/>
    </location>
</feature>
<feature type="transmembrane region" description="Helical" evidence="2">
    <location>
        <begin position="170"/>
        <end position="193"/>
    </location>
</feature>
<proteinExistence type="predicted"/>
<gene>
    <name evidence="3" type="ORF">HMN09_00916800</name>
</gene>